<organism evidence="1">
    <name type="scientific">Candidatus Kentrum sp. TC</name>
    <dbReference type="NCBI Taxonomy" id="2126339"/>
    <lineage>
        <taxon>Bacteria</taxon>
        <taxon>Pseudomonadati</taxon>
        <taxon>Pseudomonadota</taxon>
        <taxon>Gammaproteobacteria</taxon>
        <taxon>Candidatus Kentrum</taxon>
    </lineage>
</organism>
<sequence>MDAKALVRLLQRYVNGERKAVNVLRVPTPDEEDQRRLNRERERLIEERGAHVVRIESLLVQIGIHMPIVRNFPEWLENVASRKKTQRQPIEGCRLAIELDAGDGVFRMEKILGNYILDSEL</sequence>
<dbReference type="EMBL" id="CAADFT010000021">
    <property type="protein sequence ID" value="VFK42755.1"/>
    <property type="molecule type" value="Genomic_DNA"/>
</dbReference>
<dbReference type="AlphaFoldDB" id="A0A450YMJ6"/>
<gene>
    <name evidence="1" type="ORF">BECKTC1821E_GA0114239_10211</name>
</gene>
<reference evidence="1" key="1">
    <citation type="submission" date="2019-02" db="EMBL/GenBank/DDBJ databases">
        <authorList>
            <person name="Gruber-Vodicka R. H."/>
            <person name="Seah K. B. B."/>
        </authorList>
    </citation>
    <scope>NUCLEOTIDE SEQUENCE</scope>
    <source>
        <strain evidence="1">BECK_BZ125</strain>
    </source>
</reference>
<evidence type="ECO:0000313" key="1">
    <source>
        <dbReference type="EMBL" id="VFK42755.1"/>
    </source>
</evidence>
<name>A0A450YMJ6_9GAMM</name>
<accession>A0A450YMJ6</accession>
<proteinExistence type="predicted"/>
<protein>
    <submittedName>
        <fullName evidence="1">Uncharacterized protein</fullName>
    </submittedName>
</protein>